<evidence type="ECO:0000256" key="3">
    <source>
        <dbReference type="ARBA" id="ARBA00022692"/>
    </source>
</evidence>
<evidence type="ECO:0000256" key="5">
    <source>
        <dbReference type="ARBA" id="ARBA00023136"/>
    </source>
</evidence>
<dbReference type="RefSeq" id="WP_110022177.1">
    <property type="nucleotide sequence ID" value="NZ_PDNZ01000001.1"/>
</dbReference>
<evidence type="ECO:0000256" key="1">
    <source>
        <dbReference type="ARBA" id="ARBA00004651"/>
    </source>
</evidence>
<feature type="transmembrane region" description="Helical" evidence="6">
    <location>
        <begin position="73"/>
        <end position="93"/>
    </location>
</feature>
<keyword evidence="3 6" id="KW-0812">Transmembrane</keyword>
<dbReference type="Proteomes" id="UP000246278">
    <property type="component" value="Unassembled WGS sequence"/>
</dbReference>
<feature type="transmembrane region" description="Helical" evidence="6">
    <location>
        <begin position="247"/>
        <end position="269"/>
    </location>
</feature>
<evidence type="ECO:0000313" key="9">
    <source>
        <dbReference type="Proteomes" id="UP000246278"/>
    </source>
</evidence>
<feature type="domain" description="EamA" evidence="7">
    <location>
        <begin position="10"/>
        <end position="144"/>
    </location>
</feature>
<feature type="transmembrane region" description="Helical" evidence="6">
    <location>
        <begin position="156"/>
        <end position="175"/>
    </location>
</feature>
<sequence length="302" mass="32832">MPNHRQNYLMGLFLVALAATLFGVAGAVAKILFISKLSPVQLTAIRAFVAALVMFSLIVVVDRKSLVVTKKQFFFLFLLAIVWACVTVTFYLSVSKIDVAVALTLEYTAPIFVIVFGLFAGTHRFSFHVIWIIIISVVGCILLTEAYDSISLHTDLLGIIYGLLSGIAFAIYTLLGNKGHILGIRSVTMTVYALGISAGLWLFAIPWLELSSISLDGPTIGYILFIAIGATVIPFWIYMAGLKHIDAFPATIVGMLDPISAGLAAYLLLGEVLSGWQMAGMLLVFYVIASVKFYESKFLTPA</sequence>
<feature type="transmembrane region" description="Helical" evidence="6">
    <location>
        <begin position="187"/>
        <end position="208"/>
    </location>
</feature>
<organism evidence="8 9">
    <name type="scientific">Prosthecochloris marina</name>
    <dbReference type="NCBI Taxonomy" id="2017681"/>
    <lineage>
        <taxon>Bacteria</taxon>
        <taxon>Pseudomonadati</taxon>
        <taxon>Chlorobiota</taxon>
        <taxon>Chlorobiia</taxon>
        <taxon>Chlorobiales</taxon>
        <taxon>Chlorobiaceae</taxon>
        <taxon>Prosthecochloris</taxon>
    </lineage>
</organism>
<accession>A0A317TBC2</accession>
<keyword evidence="2" id="KW-1003">Cell membrane</keyword>
<dbReference type="InterPro" id="IPR037185">
    <property type="entry name" value="EmrE-like"/>
</dbReference>
<dbReference type="PANTHER" id="PTHR42920:SF5">
    <property type="entry name" value="EAMA DOMAIN-CONTAINING PROTEIN"/>
    <property type="match status" value="1"/>
</dbReference>
<protein>
    <submittedName>
        <fullName evidence="8">Multidrug DMT transporter permease</fullName>
    </submittedName>
</protein>
<dbReference type="Pfam" id="PF00892">
    <property type="entry name" value="EamA"/>
    <property type="match status" value="2"/>
</dbReference>
<reference evidence="9" key="1">
    <citation type="submission" date="2017-10" db="EMBL/GenBank/DDBJ databases">
        <authorList>
            <person name="Gaisin V.A."/>
            <person name="Rysina M.S."/>
            <person name="Grouzdev D.S."/>
        </authorList>
    </citation>
    <scope>NUCLEOTIDE SEQUENCE [LARGE SCALE GENOMIC DNA]</scope>
    <source>
        <strain evidence="9">V1</strain>
    </source>
</reference>
<feature type="transmembrane region" description="Helical" evidence="6">
    <location>
        <begin position="127"/>
        <end position="144"/>
    </location>
</feature>
<feature type="transmembrane region" description="Helical" evidence="6">
    <location>
        <begin position="43"/>
        <end position="61"/>
    </location>
</feature>
<dbReference type="SUPFAM" id="SSF103481">
    <property type="entry name" value="Multidrug resistance efflux transporter EmrE"/>
    <property type="match status" value="1"/>
</dbReference>
<feature type="domain" description="EamA" evidence="7">
    <location>
        <begin position="157"/>
        <end position="288"/>
    </location>
</feature>
<feature type="transmembrane region" description="Helical" evidence="6">
    <location>
        <begin position="275"/>
        <end position="294"/>
    </location>
</feature>
<evidence type="ECO:0000313" key="8">
    <source>
        <dbReference type="EMBL" id="PWW83297.1"/>
    </source>
</evidence>
<dbReference type="GO" id="GO:0005886">
    <property type="term" value="C:plasma membrane"/>
    <property type="evidence" value="ECO:0007669"/>
    <property type="project" value="UniProtKB-SubCell"/>
</dbReference>
<feature type="transmembrane region" description="Helical" evidence="6">
    <location>
        <begin position="220"/>
        <end position="240"/>
    </location>
</feature>
<evidence type="ECO:0000256" key="2">
    <source>
        <dbReference type="ARBA" id="ARBA00022475"/>
    </source>
</evidence>
<dbReference type="InterPro" id="IPR000620">
    <property type="entry name" value="EamA_dom"/>
</dbReference>
<dbReference type="OrthoDB" id="9813617at2"/>
<name>A0A317TBC2_9CHLB</name>
<keyword evidence="4 6" id="KW-1133">Transmembrane helix</keyword>
<dbReference type="PANTHER" id="PTHR42920">
    <property type="entry name" value="OS03G0707200 PROTEIN-RELATED"/>
    <property type="match status" value="1"/>
</dbReference>
<feature type="transmembrane region" description="Helical" evidence="6">
    <location>
        <begin position="99"/>
        <end position="120"/>
    </location>
</feature>
<dbReference type="AlphaFoldDB" id="A0A317TBC2"/>
<evidence type="ECO:0000256" key="6">
    <source>
        <dbReference type="SAM" id="Phobius"/>
    </source>
</evidence>
<proteinExistence type="predicted"/>
<keyword evidence="9" id="KW-1185">Reference proteome</keyword>
<dbReference type="InterPro" id="IPR051258">
    <property type="entry name" value="Diverse_Substrate_Transporter"/>
</dbReference>
<gene>
    <name evidence="8" type="ORF">CR164_01715</name>
</gene>
<evidence type="ECO:0000259" key="7">
    <source>
        <dbReference type="Pfam" id="PF00892"/>
    </source>
</evidence>
<comment type="caution">
    <text evidence="8">The sequence shown here is derived from an EMBL/GenBank/DDBJ whole genome shotgun (WGS) entry which is preliminary data.</text>
</comment>
<dbReference type="EMBL" id="PDNZ01000001">
    <property type="protein sequence ID" value="PWW83297.1"/>
    <property type="molecule type" value="Genomic_DNA"/>
</dbReference>
<comment type="subcellular location">
    <subcellularLocation>
        <location evidence="1">Cell membrane</location>
        <topology evidence="1">Multi-pass membrane protein</topology>
    </subcellularLocation>
</comment>
<evidence type="ECO:0000256" key="4">
    <source>
        <dbReference type="ARBA" id="ARBA00022989"/>
    </source>
</evidence>
<keyword evidence="5 6" id="KW-0472">Membrane</keyword>